<accession>K0THC6</accession>
<dbReference type="InterPro" id="IPR027417">
    <property type="entry name" value="P-loop_NTPase"/>
</dbReference>
<sequence length="158" mass="18420">DRSVSIEDYAQGNGIENNWMCRFIANRMTGELTKDDLEEAKEILRTKFLVGFVDDLDESLHRIMKYAGWKYKDDSTERMKQEDCVKDLAAHGTNANPTEYELPKRGSQAHALISWQTQFDSKLYSYAKELFEKQTKEWGTKERKKELKKRKKKGGGKT</sequence>
<dbReference type="OrthoDB" id="44906at2759"/>
<reference evidence="1 2" key="1">
    <citation type="journal article" date="2012" name="Genome Biol.">
        <title>Genome and low-iron response of an oceanic diatom adapted to chronic iron limitation.</title>
        <authorList>
            <person name="Lommer M."/>
            <person name="Specht M."/>
            <person name="Roy A.S."/>
            <person name="Kraemer L."/>
            <person name="Andreson R."/>
            <person name="Gutowska M.A."/>
            <person name="Wolf J."/>
            <person name="Bergner S.V."/>
            <person name="Schilhabel M.B."/>
            <person name="Klostermeier U.C."/>
            <person name="Beiko R.G."/>
            <person name="Rosenstiel P."/>
            <person name="Hippler M."/>
            <person name="Laroche J."/>
        </authorList>
    </citation>
    <scope>NUCLEOTIDE SEQUENCE [LARGE SCALE GENOMIC DNA]</scope>
    <source>
        <strain evidence="1 2">CCMP1005</strain>
    </source>
</reference>
<keyword evidence="2" id="KW-1185">Reference proteome</keyword>
<evidence type="ECO:0000313" key="1">
    <source>
        <dbReference type="EMBL" id="EJK76414.1"/>
    </source>
</evidence>
<gene>
    <name evidence="1" type="ORF">THAOC_01822</name>
</gene>
<comment type="caution">
    <text evidence="1">The sequence shown here is derived from an EMBL/GenBank/DDBJ whole genome shotgun (WGS) entry which is preliminary data.</text>
</comment>
<dbReference type="EMBL" id="AGNL01002182">
    <property type="protein sequence ID" value="EJK76414.1"/>
    <property type="molecule type" value="Genomic_DNA"/>
</dbReference>
<dbReference type="PANTHER" id="PTHR32301">
    <property type="entry name" value="COUNTIN RECEPTOR CNR3-RELATED"/>
    <property type="match status" value="1"/>
</dbReference>
<proteinExistence type="predicted"/>
<organism evidence="1 2">
    <name type="scientific">Thalassiosira oceanica</name>
    <name type="common">Marine diatom</name>
    <dbReference type="NCBI Taxonomy" id="159749"/>
    <lineage>
        <taxon>Eukaryota</taxon>
        <taxon>Sar</taxon>
        <taxon>Stramenopiles</taxon>
        <taxon>Ochrophyta</taxon>
        <taxon>Bacillariophyta</taxon>
        <taxon>Coscinodiscophyceae</taxon>
        <taxon>Thalassiosirophycidae</taxon>
        <taxon>Thalassiosirales</taxon>
        <taxon>Thalassiosiraceae</taxon>
        <taxon>Thalassiosira</taxon>
    </lineage>
</organism>
<protein>
    <submittedName>
        <fullName evidence="1">Uncharacterized protein</fullName>
    </submittedName>
</protein>
<dbReference type="Proteomes" id="UP000266841">
    <property type="component" value="Unassembled WGS sequence"/>
</dbReference>
<evidence type="ECO:0000313" key="2">
    <source>
        <dbReference type="Proteomes" id="UP000266841"/>
    </source>
</evidence>
<dbReference type="InterPro" id="IPR053259">
    <property type="entry name" value="Golvesin-related_Golgi"/>
</dbReference>
<name>K0THC6_THAOC</name>
<feature type="non-terminal residue" evidence="1">
    <location>
        <position position="1"/>
    </location>
</feature>
<dbReference type="PANTHER" id="PTHR32301:SF6">
    <property type="entry name" value="GOLVESIN-RELATED"/>
    <property type="match status" value="1"/>
</dbReference>
<dbReference type="Gene3D" id="3.40.50.300">
    <property type="entry name" value="P-loop containing nucleotide triphosphate hydrolases"/>
    <property type="match status" value="1"/>
</dbReference>
<dbReference type="AlphaFoldDB" id="K0THC6"/>